<feature type="transmembrane region" description="Helical" evidence="1">
    <location>
        <begin position="136"/>
        <end position="156"/>
    </location>
</feature>
<dbReference type="Pfam" id="PF01970">
    <property type="entry name" value="TctA"/>
    <property type="match status" value="1"/>
</dbReference>
<protein>
    <submittedName>
        <fullName evidence="3">C4-dicarboxylate ABC transporter permease</fullName>
    </submittedName>
</protein>
<feature type="transmembrane region" description="Helical" evidence="1">
    <location>
        <begin position="473"/>
        <end position="492"/>
    </location>
</feature>
<accession>A0A172YFL0</accession>
<evidence type="ECO:0000313" key="4">
    <source>
        <dbReference type="Proteomes" id="UP000077875"/>
    </source>
</evidence>
<dbReference type="PANTHER" id="PTHR35342">
    <property type="entry name" value="TRICARBOXYLIC TRANSPORT PROTEIN"/>
    <property type="match status" value="1"/>
</dbReference>
<feature type="transmembrane region" description="Helical" evidence="1">
    <location>
        <begin position="12"/>
        <end position="31"/>
    </location>
</feature>
<gene>
    <name evidence="3" type="ORF">A5892_11755</name>
</gene>
<keyword evidence="1" id="KW-0812">Transmembrane</keyword>
<feature type="transmembrane region" description="Helical" evidence="1">
    <location>
        <begin position="168"/>
        <end position="189"/>
    </location>
</feature>
<feature type="domain" description="DUF112" evidence="2">
    <location>
        <begin position="18"/>
        <end position="441"/>
    </location>
</feature>
<sequence length="497" mass="52176">MLEMLGQGLMLATQWQVLLFLLLGVVVGIIVGSLPGLTSTMGVALLLPLTFAMEAATGILFLIGVYFGSMYGGSITAILINTPGSPAAAATVLDGYPMTRKGEAYKALQISTLCSSIGGFISVLVLILVAPQLAAFALRFSAPETFALALFGLSIISTLSSGSMVKGLISGFAGLLLATIGLDPISGITRFSGDSLHLLGGISFIAVMIGLFAMSEVFRMMEGSSAVRAATGQMVKTVKDKAGLSWKEFKSLIVTLLRSTGIGTGIGMIPGAGADVAAFVAYNEAKRFDKDPEGFGKGSLKGVAAPEAANNSLTGGAMVPLLTLGIPGDAVTAVLLGALLVQGLQPGPMLFENNGPLVYTLFIGMLLANVLIFVIGWSCIRLFTRILSVPIGLMIPVILVLCVVGAYALNNQFFDVIVMFLAGMLGYAMKRYDFPVAPLVLGMILGPMMESNLRRALIMSQGSLEIFYTRPVTAVLLLLALATLLSPLFKWLRTRRP</sequence>
<feature type="transmembrane region" description="Helical" evidence="1">
    <location>
        <begin position="321"/>
        <end position="345"/>
    </location>
</feature>
<feature type="transmembrane region" description="Helical" evidence="1">
    <location>
        <begin position="387"/>
        <end position="407"/>
    </location>
</feature>
<dbReference type="EMBL" id="CP015243">
    <property type="protein sequence ID" value="ANF58058.1"/>
    <property type="molecule type" value="Genomic_DNA"/>
</dbReference>
<feature type="transmembrane region" description="Helical" evidence="1">
    <location>
        <begin position="357"/>
        <end position="380"/>
    </location>
</feature>
<organism evidence="3 4">
    <name type="scientific">Halotalea alkalilenta</name>
    <dbReference type="NCBI Taxonomy" id="376489"/>
    <lineage>
        <taxon>Bacteria</taxon>
        <taxon>Pseudomonadati</taxon>
        <taxon>Pseudomonadota</taxon>
        <taxon>Gammaproteobacteria</taxon>
        <taxon>Oceanospirillales</taxon>
        <taxon>Halomonadaceae</taxon>
        <taxon>Halotalea</taxon>
    </lineage>
</organism>
<dbReference type="STRING" id="376489.A5892_11755"/>
<name>A0A172YFL0_9GAMM</name>
<proteinExistence type="predicted"/>
<dbReference type="RefSeq" id="WP_064122964.1">
    <property type="nucleotide sequence ID" value="NZ_CP015243.1"/>
</dbReference>
<evidence type="ECO:0000256" key="1">
    <source>
        <dbReference type="SAM" id="Phobius"/>
    </source>
</evidence>
<keyword evidence="1" id="KW-0472">Membrane</keyword>
<feature type="transmembrane region" description="Helical" evidence="1">
    <location>
        <begin position="195"/>
        <end position="214"/>
    </location>
</feature>
<feature type="transmembrane region" description="Helical" evidence="1">
    <location>
        <begin position="73"/>
        <end position="96"/>
    </location>
</feature>
<dbReference type="Proteomes" id="UP000077875">
    <property type="component" value="Chromosome"/>
</dbReference>
<keyword evidence="4" id="KW-1185">Reference proteome</keyword>
<dbReference type="PANTHER" id="PTHR35342:SF5">
    <property type="entry name" value="TRICARBOXYLIC TRANSPORT PROTEIN"/>
    <property type="match status" value="1"/>
</dbReference>
<feature type="transmembrane region" description="Helical" evidence="1">
    <location>
        <begin position="108"/>
        <end position="130"/>
    </location>
</feature>
<evidence type="ECO:0000313" key="3">
    <source>
        <dbReference type="EMBL" id="ANF58058.1"/>
    </source>
</evidence>
<feature type="transmembrane region" description="Helical" evidence="1">
    <location>
        <begin position="436"/>
        <end position="453"/>
    </location>
</feature>
<evidence type="ECO:0000259" key="2">
    <source>
        <dbReference type="Pfam" id="PF01970"/>
    </source>
</evidence>
<reference evidence="3 4" key="1">
    <citation type="submission" date="2016-04" db="EMBL/GenBank/DDBJ databases">
        <title>Complete Genome Sequence of Halotalea alkalilenta IHB B 13600.</title>
        <authorList>
            <person name="Swarnkar M.K."/>
            <person name="Sharma A."/>
            <person name="Kaushal K."/>
            <person name="Soni R."/>
            <person name="Rana S."/>
            <person name="Singh A.K."/>
            <person name="Gulati A."/>
        </authorList>
    </citation>
    <scope>NUCLEOTIDE SEQUENCE [LARGE SCALE GENOMIC DNA]</scope>
    <source>
        <strain evidence="3 4">IHB B 13600</strain>
    </source>
</reference>
<keyword evidence="1" id="KW-1133">Transmembrane helix</keyword>
<dbReference type="KEGG" id="haa:A5892_11755"/>
<dbReference type="AlphaFoldDB" id="A0A172YFL0"/>
<dbReference type="InterPro" id="IPR002823">
    <property type="entry name" value="DUF112_TM"/>
</dbReference>
<feature type="transmembrane region" description="Helical" evidence="1">
    <location>
        <begin position="43"/>
        <end position="67"/>
    </location>
</feature>
<feature type="transmembrane region" description="Helical" evidence="1">
    <location>
        <begin position="413"/>
        <end position="429"/>
    </location>
</feature>